<comment type="subcellular location">
    <subcellularLocation>
        <location evidence="1 7 8">Nucleus</location>
    </subcellularLocation>
</comment>
<dbReference type="SMART" id="SM00389">
    <property type="entry name" value="HOX"/>
    <property type="match status" value="1"/>
</dbReference>
<protein>
    <recommendedName>
        <fullName evidence="10">Homeobox domain-containing protein</fullName>
    </recommendedName>
</protein>
<dbReference type="Proteomes" id="UP001608902">
    <property type="component" value="Unassembled WGS sequence"/>
</dbReference>
<dbReference type="InterPro" id="IPR017970">
    <property type="entry name" value="Homeobox_CS"/>
</dbReference>
<dbReference type="Pfam" id="PF00046">
    <property type="entry name" value="Homeodomain"/>
    <property type="match status" value="1"/>
</dbReference>
<dbReference type="GO" id="GO:0006357">
    <property type="term" value="P:regulation of transcription by RNA polymerase II"/>
    <property type="evidence" value="ECO:0007669"/>
    <property type="project" value="UniProtKB-ARBA"/>
</dbReference>
<evidence type="ECO:0000256" key="7">
    <source>
        <dbReference type="PROSITE-ProRule" id="PRU00108"/>
    </source>
</evidence>
<evidence type="ECO:0000313" key="12">
    <source>
        <dbReference type="Proteomes" id="UP001608902"/>
    </source>
</evidence>
<comment type="caution">
    <text evidence="11">The sequence shown here is derived from an EMBL/GenBank/DDBJ whole genome shotgun (WGS) entry which is preliminary data.</text>
</comment>
<keyword evidence="5 7" id="KW-0371">Homeobox</keyword>
<evidence type="ECO:0000259" key="10">
    <source>
        <dbReference type="PROSITE" id="PS50071"/>
    </source>
</evidence>
<dbReference type="InterPro" id="IPR001356">
    <property type="entry name" value="HD"/>
</dbReference>
<evidence type="ECO:0000256" key="6">
    <source>
        <dbReference type="ARBA" id="ARBA00023242"/>
    </source>
</evidence>
<evidence type="ECO:0000256" key="1">
    <source>
        <dbReference type="ARBA" id="ARBA00004123"/>
    </source>
</evidence>
<dbReference type="InterPro" id="IPR009057">
    <property type="entry name" value="Homeodomain-like_sf"/>
</dbReference>
<sequence length="350" mass="38412">MFPLNAAAFAAAAGVTTSAGTAPMTTIDGNTTDKNDIVKADISESVGSPNLPNLYAHNAARPSWTEHLPLLGGYPHASPFGIDPHQPSPSGYQLYDPSQNAHQYYMHPSAGPSGFSYGFPTTVPPPPPPPPPPSDPFIQPSSNSGPNTMISIGNNKVAKDETSEAQHKNSSDKLVSSEIGEDMDDEELGDDDEDDDGSSNGKKKRRKRRVLFTKAQTFELERRFRTQRYLSAPEREQLAMQIRLTPTQVKIWFQNHRYKTKKIFQDKGLNPNLLTSPMSTPSATLAQAARRMPVQMIVRDGKPCPTDFVGTYQTPQTFSSSFSGNSNYISQVASSIPQSSQYYIPNGWSW</sequence>
<feature type="DNA-binding region" description="Homeobox" evidence="7">
    <location>
        <begin position="205"/>
        <end position="264"/>
    </location>
</feature>
<dbReference type="PROSITE" id="PS50071">
    <property type="entry name" value="HOMEOBOX_2"/>
    <property type="match status" value="1"/>
</dbReference>
<evidence type="ECO:0000313" key="11">
    <source>
        <dbReference type="EMBL" id="MFH4977435.1"/>
    </source>
</evidence>
<keyword evidence="3" id="KW-0217">Developmental protein</keyword>
<keyword evidence="4 7" id="KW-0238">DNA-binding</keyword>
<dbReference type="GO" id="GO:0003677">
    <property type="term" value="F:DNA binding"/>
    <property type="evidence" value="ECO:0007669"/>
    <property type="project" value="UniProtKB-UniRule"/>
</dbReference>
<dbReference type="PANTHER" id="PTHR24340">
    <property type="entry name" value="HOMEOBOX PROTEIN NKX"/>
    <property type="match status" value="1"/>
</dbReference>
<dbReference type="GO" id="GO:0005634">
    <property type="term" value="C:nucleus"/>
    <property type="evidence" value="ECO:0007669"/>
    <property type="project" value="UniProtKB-SubCell"/>
</dbReference>
<feature type="domain" description="Homeobox" evidence="10">
    <location>
        <begin position="203"/>
        <end position="263"/>
    </location>
</feature>
<proteinExistence type="inferred from homology"/>
<keyword evidence="12" id="KW-1185">Reference proteome</keyword>
<dbReference type="EMBL" id="JBGFUD010002300">
    <property type="protein sequence ID" value="MFH4977435.1"/>
    <property type="molecule type" value="Genomic_DNA"/>
</dbReference>
<accession>A0ABD6EBM0</accession>
<evidence type="ECO:0000256" key="8">
    <source>
        <dbReference type="RuleBase" id="RU000682"/>
    </source>
</evidence>
<feature type="compositionally biased region" description="Polar residues" evidence="9">
    <location>
        <begin position="139"/>
        <end position="154"/>
    </location>
</feature>
<dbReference type="PANTHER" id="PTHR24340:SF82">
    <property type="entry name" value="HOMEOBOX PROTEIN VND"/>
    <property type="match status" value="1"/>
</dbReference>
<dbReference type="InterPro" id="IPR020479">
    <property type="entry name" value="HD_metazoa"/>
</dbReference>
<evidence type="ECO:0000256" key="9">
    <source>
        <dbReference type="SAM" id="MobiDB-lite"/>
    </source>
</evidence>
<dbReference type="CDD" id="cd00086">
    <property type="entry name" value="homeodomain"/>
    <property type="match status" value="1"/>
</dbReference>
<feature type="compositionally biased region" description="Basic and acidic residues" evidence="9">
    <location>
        <begin position="157"/>
        <end position="171"/>
    </location>
</feature>
<feature type="region of interest" description="Disordered" evidence="9">
    <location>
        <begin position="116"/>
        <end position="208"/>
    </location>
</feature>
<comment type="similarity">
    <text evidence="2">Belongs to the NK-2 homeobox family.</text>
</comment>
<dbReference type="PRINTS" id="PR00024">
    <property type="entry name" value="HOMEOBOX"/>
</dbReference>
<gene>
    <name evidence="11" type="ORF">AB6A40_004144</name>
</gene>
<dbReference type="Gene3D" id="1.10.10.60">
    <property type="entry name" value="Homeodomain-like"/>
    <property type="match status" value="1"/>
</dbReference>
<evidence type="ECO:0000256" key="2">
    <source>
        <dbReference type="ARBA" id="ARBA00005661"/>
    </source>
</evidence>
<dbReference type="AlphaFoldDB" id="A0ABD6EBM0"/>
<dbReference type="PROSITE" id="PS00027">
    <property type="entry name" value="HOMEOBOX_1"/>
    <property type="match status" value="1"/>
</dbReference>
<evidence type="ECO:0000256" key="4">
    <source>
        <dbReference type="ARBA" id="ARBA00023125"/>
    </source>
</evidence>
<dbReference type="FunFam" id="1.10.10.60:FF:000101">
    <property type="entry name" value="NK2 homeobox 8"/>
    <property type="match status" value="1"/>
</dbReference>
<dbReference type="InterPro" id="IPR050394">
    <property type="entry name" value="Homeobox_NK-like"/>
</dbReference>
<feature type="compositionally biased region" description="Acidic residues" evidence="9">
    <location>
        <begin position="179"/>
        <end position="197"/>
    </location>
</feature>
<name>A0ABD6EBM0_9BILA</name>
<dbReference type="SUPFAM" id="SSF46689">
    <property type="entry name" value="Homeodomain-like"/>
    <property type="match status" value="1"/>
</dbReference>
<evidence type="ECO:0000256" key="3">
    <source>
        <dbReference type="ARBA" id="ARBA00022473"/>
    </source>
</evidence>
<keyword evidence="6 7" id="KW-0539">Nucleus</keyword>
<organism evidence="11 12">
    <name type="scientific">Gnathostoma spinigerum</name>
    <dbReference type="NCBI Taxonomy" id="75299"/>
    <lineage>
        <taxon>Eukaryota</taxon>
        <taxon>Metazoa</taxon>
        <taxon>Ecdysozoa</taxon>
        <taxon>Nematoda</taxon>
        <taxon>Chromadorea</taxon>
        <taxon>Rhabditida</taxon>
        <taxon>Spirurina</taxon>
        <taxon>Gnathostomatomorpha</taxon>
        <taxon>Gnathostomatoidea</taxon>
        <taxon>Gnathostomatidae</taxon>
        <taxon>Gnathostoma</taxon>
    </lineage>
</organism>
<feature type="compositionally biased region" description="Pro residues" evidence="9">
    <location>
        <begin position="122"/>
        <end position="135"/>
    </location>
</feature>
<reference evidence="11 12" key="1">
    <citation type="submission" date="2024-08" db="EMBL/GenBank/DDBJ databases">
        <title>Gnathostoma spinigerum genome.</title>
        <authorList>
            <person name="Gonzalez-Bertolin B."/>
            <person name="Monzon S."/>
            <person name="Zaballos A."/>
            <person name="Jimenez P."/>
            <person name="Dekumyoy P."/>
            <person name="Varona S."/>
            <person name="Cuesta I."/>
            <person name="Sumanam S."/>
            <person name="Adisakwattana P."/>
            <person name="Gasser R.B."/>
            <person name="Hernandez-Gonzalez A."/>
            <person name="Young N.D."/>
            <person name="Perteguer M.J."/>
        </authorList>
    </citation>
    <scope>NUCLEOTIDE SEQUENCE [LARGE SCALE GENOMIC DNA]</scope>
    <source>
        <strain evidence="11">AL3</strain>
        <tissue evidence="11">Liver</tissue>
    </source>
</reference>
<evidence type="ECO:0000256" key="5">
    <source>
        <dbReference type="ARBA" id="ARBA00023155"/>
    </source>
</evidence>